<dbReference type="GO" id="GO:0005509">
    <property type="term" value="F:calcium ion binding"/>
    <property type="evidence" value="ECO:0007669"/>
    <property type="project" value="InterPro"/>
</dbReference>
<evidence type="ECO:0000256" key="4">
    <source>
        <dbReference type="PROSITE-ProRule" id="PRU00221"/>
    </source>
</evidence>
<gene>
    <name evidence="6" type="ORF">NP493_404g02060</name>
</gene>
<dbReference type="Gene3D" id="1.10.238.10">
    <property type="entry name" value="EF-hand"/>
    <property type="match status" value="1"/>
</dbReference>
<dbReference type="InterPro" id="IPR018247">
    <property type="entry name" value="EF_Hand_1_Ca_BS"/>
</dbReference>
<dbReference type="PROSITE" id="PS50222">
    <property type="entry name" value="EF_HAND_2"/>
    <property type="match status" value="1"/>
</dbReference>
<dbReference type="EMBL" id="JAODUO010000404">
    <property type="protein sequence ID" value="KAK2181266.1"/>
    <property type="molecule type" value="Genomic_DNA"/>
</dbReference>
<keyword evidence="2" id="KW-0677">Repeat</keyword>
<dbReference type="PANTHER" id="PTHR44324">
    <property type="entry name" value="WD40 REPEAT DOMAIN 95"/>
    <property type="match status" value="1"/>
</dbReference>
<evidence type="ECO:0000313" key="7">
    <source>
        <dbReference type="Proteomes" id="UP001209878"/>
    </source>
</evidence>
<dbReference type="Gene3D" id="2.130.10.10">
    <property type="entry name" value="YVTN repeat-like/Quinoprotein amine dehydrogenase"/>
    <property type="match status" value="2"/>
</dbReference>
<dbReference type="SUPFAM" id="SSF47473">
    <property type="entry name" value="EF-hand"/>
    <property type="match status" value="1"/>
</dbReference>
<evidence type="ECO:0000256" key="3">
    <source>
        <dbReference type="ARBA" id="ARBA00022837"/>
    </source>
</evidence>
<dbReference type="InterPro" id="IPR002048">
    <property type="entry name" value="EF_hand_dom"/>
</dbReference>
<name>A0AAD9L1E1_RIDPI</name>
<dbReference type="InterPro" id="IPR011992">
    <property type="entry name" value="EF-hand-dom_pair"/>
</dbReference>
<dbReference type="SMART" id="SM00320">
    <property type="entry name" value="WD40"/>
    <property type="match status" value="3"/>
</dbReference>
<sequence>MTQQQMQHLGAIFKAADERGKRGLTIRAFRKAMHLTMGDLMTDEDLDMIFMKVDMNSDGTVDWEEFTSYTLRKCRERDQMKSMGLKPFPRFVRVIPSDHRVSVIRIVIVPYMIGGHTTTMSVANNAKGRYVACDKDGTVTSWSMTMERKSTRKVLPASALHTSVWVTDMASLPCFHILVFSTTAGDIQFYDTNTTSFERLSRVTSLPSCPTTLHFHESRWSTAKLLWGDEKGGIGRITFHTNPMLTSLNPKRAIGGRDTIRFSTILRKHVEFVEASYTPCIHRDHVMQLMYAEHLNSVVSISLLTDTAMFIGDLEHRLMSSYFRVSRGITTFDYSNELNLVVTGGRDTLVRVWNPYVNKKPVSFLRGHQSAVKQVG</sequence>
<dbReference type="InterPro" id="IPR015943">
    <property type="entry name" value="WD40/YVTN_repeat-like_dom_sf"/>
</dbReference>
<dbReference type="PROSITE" id="PS50082">
    <property type="entry name" value="WD_REPEATS_2"/>
    <property type="match status" value="1"/>
</dbReference>
<evidence type="ECO:0000259" key="5">
    <source>
        <dbReference type="PROSITE" id="PS50222"/>
    </source>
</evidence>
<keyword evidence="7" id="KW-1185">Reference proteome</keyword>
<dbReference type="PROSITE" id="PS00018">
    <property type="entry name" value="EF_HAND_1"/>
    <property type="match status" value="1"/>
</dbReference>
<dbReference type="Proteomes" id="UP001209878">
    <property type="component" value="Unassembled WGS sequence"/>
</dbReference>
<reference evidence="6" key="1">
    <citation type="journal article" date="2023" name="Mol. Biol. Evol.">
        <title>Third-Generation Sequencing Reveals the Adaptive Role of the Epigenome in Three Deep-Sea Polychaetes.</title>
        <authorList>
            <person name="Perez M."/>
            <person name="Aroh O."/>
            <person name="Sun Y."/>
            <person name="Lan Y."/>
            <person name="Juniper S.K."/>
            <person name="Young C.R."/>
            <person name="Angers B."/>
            <person name="Qian P.Y."/>
        </authorList>
    </citation>
    <scope>NUCLEOTIDE SEQUENCE</scope>
    <source>
        <strain evidence="6">R07B-5</strain>
    </source>
</reference>
<dbReference type="PANTHER" id="PTHR44324:SF6">
    <property type="entry name" value="EF-HAND CALCIUM BINDING DOMAIN 8"/>
    <property type="match status" value="1"/>
</dbReference>
<dbReference type="InterPro" id="IPR001680">
    <property type="entry name" value="WD40_rpt"/>
</dbReference>
<feature type="domain" description="EF-hand" evidence="5">
    <location>
        <begin position="41"/>
        <end position="76"/>
    </location>
</feature>
<evidence type="ECO:0000313" key="6">
    <source>
        <dbReference type="EMBL" id="KAK2181266.1"/>
    </source>
</evidence>
<evidence type="ECO:0000256" key="1">
    <source>
        <dbReference type="ARBA" id="ARBA00014901"/>
    </source>
</evidence>
<keyword evidence="4" id="KW-0853">WD repeat</keyword>
<dbReference type="SUPFAM" id="SSF50978">
    <property type="entry name" value="WD40 repeat-like"/>
    <property type="match status" value="1"/>
</dbReference>
<dbReference type="Pfam" id="PF13499">
    <property type="entry name" value="EF-hand_7"/>
    <property type="match status" value="1"/>
</dbReference>
<keyword evidence="3" id="KW-0106">Calcium</keyword>
<organism evidence="6 7">
    <name type="scientific">Ridgeia piscesae</name>
    <name type="common">Tubeworm</name>
    <dbReference type="NCBI Taxonomy" id="27915"/>
    <lineage>
        <taxon>Eukaryota</taxon>
        <taxon>Metazoa</taxon>
        <taxon>Spiralia</taxon>
        <taxon>Lophotrochozoa</taxon>
        <taxon>Annelida</taxon>
        <taxon>Polychaeta</taxon>
        <taxon>Sedentaria</taxon>
        <taxon>Canalipalpata</taxon>
        <taxon>Sabellida</taxon>
        <taxon>Siboglinidae</taxon>
        <taxon>Ridgeia</taxon>
    </lineage>
</organism>
<dbReference type="Pfam" id="PF00400">
    <property type="entry name" value="WD40"/>
    <property type="match status" value="2"/>
</dbReference>
<dbReference type="InterPro" id="IPR051242">
    <property type="entry name" value="WD-EF-hand_domain"/>
</dbReference>
<proteinExistence type="predicted"/>
<dbReference type="AlphaFoldDB" id="A0AAD9L1E1"/>
<dbReference type="InterPro" id="IPR036322">
    <property type="entry name" value="WD40_repeat_dom_sf"/>
</dbReference>
<protein>
    <recommendedName>
        <fullName evidence="1">WD repeat-containing protein on Y chromosome</fullName>
    </recommendedName>
</protein>
<evidence type="ECO:0000256" key="2">
    <source>
        <dbReference type="ARBA" id="ARBA00022737"/>
    </source>
</evidence>
<accession>A0AAD9L1E1</accession>
<feature type="repeat" description="WD" evidence="4">
    <location>
        <begin position="329"/>
        <end position="354"/>
    </location>
</feature>
<comment type="caution">
    <text evidence="6">The sequence shown here is derived from an EMBL/GenBank/DDBJ whole genome shotgun (WGS) entry which is preliminary data.</text>
</comment>